<feature type="binding site" evidence="23">
    <location>
        <position position="883"/>
    </location>
    <ligand>
        <name>methylcob(III)alamin</name>
        <dbReference type="ChEBI" id="CHEBI:28115"/>
    </ligand>
</feature>
<accession>A0A9D9GYE2</accession>
<feature type="binding site" evidence="22 24">
    <location>
        <position position="303"/>
    </location>
    <ligand>
        <name>Zn(2+)</name>
        <dbReference type="ChEBI" id="CHEBI:29105"/>
    </ligand>
</feature>
<dbReference type="InterPro" id="IPR036589">
    <property type="entry name" value="HCY_dom_sf"/>
</dbReference>
<dbReference type="GO" id="GO:0008270">
    <property type="term" value="F:zinc ion binding"/>
    <property type="evidence" value="ECO:0007669"/>
    <property type="project" value="UniProtKB-UniRule"/>
</dbReference>
<dbReference type="GO" id="GO:0031419">
    <property type="term" value="F:cobalamin binding"/>
    <property type="evidence" value="ECO:0007669"/>
    <property type="project" value="UniProtKB-UniRule"/>
</dbReference>
<dbReference type="InterPro" id="IPR037010">
    <property type="entry name" value="VitB12-dep_Met_synth_activ_sf"/>
</dbReference>
<comment type="similarity">
    <text evidence="5">Belongs to the vitamin-B12 dependent methionine synthase family.</text>
</comment>
<evidence type="ECO:0000256" key="7">
    <source>
        <dbReference type="ARBA" id="ARBA00013998"/>
    </source>
</evidence>
<keyword evidence="13 21" id="KW-0479">Metal-binding</keyword>
<evidence type="ECO:0000256" key="2">
    <source>
        <dbReference type="ARBA" id="ARBA00001947"/>
    </source>
</evidence>
<keyword evidence="16 21" id="KW-0486">Methionine biosynthesis</keyword>
<dbReference type="PROSITE" id="PS51337">
    <property type="entry name" value="B12_BINDING_NTER"/>
    <property type="match status" value="1"/>
</dbReference>
<dbReference type="InterPro" id="IPR000489">
    <property type="entry name" value="Pterin-binding_dom"/>
</dbReference>
<dbReference type="GO" id="GO:0005829">
    <property type="term" value="C:cytosol"/>
    <property type="evidence" value="ECO:0007669"/>
    <property type="project" value="TreeGrafter"/>
</dbReference>
<evidence type="ECO:0000256" key="9">
    <source>
        <dbReference type="ARBA" id="ARBA00022605"/>
    </source>
</evidence>
<reference evidence="30" key="2">
    <citation type="journal article" date="2021" name="PeerJ">
        <title>Extensive microbial diversity within the chicken gut microbiome revealed by metagenomics and culture.</title>
        <authorList>
            <person name="Gilroy R."/>
            <person name="Ravi A."/>
            <person name="Getino M."/>
            <person name="Pursley I."/>
            <person name="Horton D.L."/>
            <person name="Alikhan N.F."/>
            <person name="Baker D."/>
            <person name="Gharbi K."/>
            <person name="Hall N."/>
            <person name="Watson M."/>
            <person name="Adriaenssens E.M."/>
            <person name="Foster-Nyarko E."/>
            <person name="Jarju S."/>
            <person name="Secka A."/>
            <person name="Antonio M."/>
            <person name="Oren A."/>
            <person name="Chaudhuri R.R."/>
            <person name="La Ragione R."/>
            <person name="Hildebrand F."/>
            <person name="Pallen M.J."/>
        </authorList>
    </citation>
    <scope>NUCLEOTIDE SEQUENCE</scope>
    <source>
        <strain evidence="30">15467</strain>
    </source>
</reference>
<feature type="domain" description="Hcy-binding" evidence="25">
    <location>
        <begin position="7"/>
        <end position="317"/>
    </location>
</feature>
<dbReference type="InterPro" id="IPR036724">
    <property type="entry name" value="Cobalamin-bd_sf"/>
</dbReference>
<keyword evidence="12 21" id="KW-0949">S-adenosyl-L-methionine</keyword>
<keyword evidence="17 21" id="KW-0170">Cobalt</keyword>
<dbReference type="PIRSF" id="PIRSF000381">
    <property type="entry name" value="MetH"/>
    <property type="match status" value="1"/>
</dbReference>
<dbReference type="FunFam" id="3.20.20.20:FF:000002">
    <property type="entry name" value="Methionine synthase"/>
    <property type="match status" value="1"/>
</dbReference>
<evidence type="ECO:0000256" key="15">
    <source>
        <dbReference type="ARBA" id="ARBA00022833"/>
    </source>
</evidence>
<evidence type="ECO:0000256" key="11">
    <source>
        <dbReference type="ARBA" id="ARBA00022679"/>
    </source>
</evidence>
<evidence type="ECO:0000256" key="6">
    <source>
        <dbReference type="ARBA" id="ARBA00012032"/>
    </source>
</evidence>
<dbReference type="PROSITE" id="PS50974">
    <property type="entry name" value="ADOMET_ACTIVATION"/>
    <property type="match status" value="1"/>
</dbReference>
<dbReference type="Gene3D" id="3.20.20.20">
    <property type="entry name" value="Dihydropteroate synthase-like"/>
    <property type="match status" value="1"/>
</dbReference>
<keyword evidence="14" id="KW-0677">Repeat</keyword>
<evidence type="ECO:0000259" key="26">
    <source>
        <dbReference type="PROSITE" id="PS50972"/>
    </source>
</evidence>
<dbReference type="SUPFAM" id="SSF52242">
    <property type="entry name" value="Cobalamin (vitamin B12)-binding domain"/>
    <property type="match status" value="1"/>
</dbReference>
<evidence type="ECO:0000256" key="21">
    <source>
        <dbReference type="PIRNR" id="PIRNR000381"/>
    </source>
</evidence>
<dbReference type="Gene3D" id="3.40.50.280">
    <property type="entry name" value="Cobalamin-binding domain"/>
    <property type="match status" value="1"/>
</dbReference>
<dbReference type="Pfam" id="PF00809">
    <property type="entry name" value="Pterin_bind"/>
    <property type="match status" value="1"/>
</dbReference>
<dbReference type="PROSITE" id="PS51332">
    <property type="entry name" value="B12_BINDING"/>
    <property type="match status" value="1"/>
</dbReference>
<sequence>MAAEGAKYRLVKLLHERIVMLDGATGTMIQKCNLADSDFGGKKGNNDILNITRPDIVEAVHRQYIEAGADIIETNTFSGNAISQAEYGCQSSVYDINYKGALIAKKAAEGSGVFVAGSIGPTVKMLSFSPDVSRPQYRPVSFDQMREAYSMQVGALLDGGVDLLVVETVYDGLNAKAALYAIEQQKRQRGTDIPVFVSATVNDKSGRLLSGQQIEALYVALSHYDITAFGLNCSFGASDLMPFLEQIADKSFSGRGIATATMLYPNAGLPNEMGMYDEQPEFTAGCMKQLADKGLINIAGGCCGTTPEHIRAIKKALEGVAPRRFYERKNPLADELWVAGLDDMLIDRERNNFVNVGERTNMAGSAKFAKLIREGDFAGAADIARKQIEGGATVIDINTDDAMTDSAANMETYVRYISNDPDIAKVPFMIDSSDWNTILAGLKNCTGKAIVNSLSLKEGEEEFERKATEVFRMGAALVVMAFDEKGQAVTFERKIEICSRAYRILTERVGFRPCDIIFDVNVLTVATGIEEHDNYAVDFIRAVKWIKENLKGCKTSGGVSNLSFAFRGNNRVREAMHSVFLYHAIEAGLDMAIVNPAMLQIYDEIEPELLHAVEAVVLNDRTLAGKELPDGITPTDNLVELARKIKESEQGGMPSAAEPSRMPHWREKPLEERIEYALVKGITDYMAEDMHEALLKYGMPIEIVQGPLMAGMDRVGTLFGEGKMFLPQVVKSARAMKEAVAVLQPSMEASAGKSLGKGRGRGVAVLATVKGDVHDIGKNIVGIVLACNGFDVVDLGVMVENKCIIDAAIEHDADIIGVSGLITPSLEQMEELCRMMEERKGEILEKTGHPIAINVGGATTSALHTAVKLAPLYSYCVVHGHDASATAGICKRLMTSPEYVEQIKKEQQRLRDEYGARKLRFHTPEQARALALRFPLESFRQAGRYGEENFFAGDIALNELVPYIEWTPFFNFWGFKGKYPKLLYEGGESSERAEELFGQAMERIAELSVTGEIKVGATVRFYDAYSKDETVYILENEKEHPERKDGLYLAGKRKVIASIFMPRQLESRSECRSAADYFPEYPYTSRLGVLVVKAEVCNEAPERGKDFESLLNSSLAARFAEAAAQWVTGQISFGQHVVRSAIGYDMIPDHAVKKVAFELTDAQERLGVELTESYAIKPSTSICALLIGHDKAEYFDIKK</sequence>
<feature type="domain" description="Pterin-binding" evidence="26">
    <location>
        <begin position="353"/>
        <end position="614"/>
    </location>
</feature>
<evidence type="ECO:0000256" key="10">
    <source>
        <dbReference type="ARBA" id="ARBA00022628"/>
    </source>
</evidence>
<evidence type="ECO:0000256" key="1">
    <source>
        <dbReference type="ARBA" id="ARBA00001700"/>
    </source>
</evidence>
<dbReference type="Pfam" id="PF02965">
    <property type="entry name" value="Met_synt_B12"/>
    <property type="match status" value="1"/>
</dbReference>
<feature type="binding site" evidence="23">
    <location>
        <position position="1139"/>
    </location>
    <ligand>
        <name>S-adenosyl-L-methionine</name>
        <dbReference type="ChEBI" id="CHEBI:59789"/>
    </ligand>
</feature>
<dbReference type="CDD" id="cd00740">
    <property type="entry name" value="MeTr"/>
    <property type="match status" value="1"/>
</dbReference>
<evidence type="ECO:0000256" key="16">
    <source>
        <dbReference type="ARBA" id="ARBA00023167"/>
    </source>
</evidence>
<dbReference type="Gene3D" id="3.10.196.10">
    <property type="entry name" value="Vitamin B12-dependent methionine synthase, activation domain"/>
    <property type="match status" value="1"/>
</dbReference>
<keyword evidence="11 21" id="KW-0808">Transferase</keyword>
<evidence type="ECO:0000256" key="17">
    <source>
        <dbReference type="ARBA" id="ARBA00023285"/>
    </source>
</evidence>
<feature type="domain" description="AdoMet activation" evidence="27">
    <location>
        <begin position="915"/>
        <end position="1199"/>
    </location>
</feature>
<evidence type="ECO:0000256" key="13">
    <source>
        <dbReference type="ARBA" id="ARBA00022723"/>
    </source>
</evidence>
<dbReference type="PANTHER" id="PTHR45833">
    <property type="entry name" value="METHIONINE SYNTHASE"/>
    <property type="match status" value="1"/>
</dbReference>
<comment type="domain">
    <text evidence="21">Modular enzyme with four functionally distinct domains. The isolated Hcy-binding domain catalyzes methyl transfer from free methylcobalamin to homocysteine. The Hcy-binding domain in association with the pterin-binding domain catalyzes the methylation of cob(I)alamin by methyltetrahydrofolate and the methylation of homocysteine. The B12-binding domain binds the cofactor. The AdoMet activation domain binds S-adenosyl-L-methionine. Under aerobic conditions cob(I)alamin can be converted to inactive cob(II)alamin. Reductive methylation by S-adenosyl-L-methionine and flavodoxin regenerates methylcobalamin.</text>
</comment>
<protein>
    <recommendedName>
        <fullName evidence="7 20">Methionine synthase</fullName>
        <ecNumber evidence="6 20">2.1.1.13</ecNumber>
    </recommendedName>
    <alternativeName>
        <fullName evidence="19 21">5-methyltetrahydrofolate--homocysteine methyltransferase</fullName>
    </alternativeName>
</protein>
<evidence type="ECO:0000256" key="20">
    <source>
        <dbReference type="NCBIfam" id="TIGR02082"/>
    </source>
</evidence>
<keyword evidence="8 21" id="KW-0489">Methyltransferase</keyword>
<dbReference type="InterPro" id="IPR003726">
    <property type="entry name" value="HCY_dom"/>
</dbReference>
<dbReference type="InterPro" id="IPR006158">
    <property type="entry name" value="Cobalamin-bd"/>
</dbReference>
<dbReference type="Pfam" id="PF02574">
    <property type="entry name" value="S-methyl_trans"/>
    <property type="match status" value="1"/>
</dbReference>
<dbReference type="InterPro" id="IPR011822">
    <property type="entry name" value="MetH"/>
</dbReference>
<dbReference type="SUPFAM" id="SSF51717">
    <property type="entry name" value="Dihydropteroate synthetase-like"/>
    <property type="match status" value="1"/>
</dbReference>
<feature type="binding site" evidence="22 24">
    <location>
        <position position="233"/>
    </location>
    <ligand>
        <name>Zn(2+)</name>
        <dbReference type="ChEBI" id="CHEBI:29105"/>
    </ligand>
</feature>
<evidence type="ECO:0000256" key="5">
    <source>
        <dbReference type="ARBA" id="ARBA00010398"/>
    </source>
</evidence>
<keyword evidence="15 21" id="KW-0862">Zinc</keyword>
<evidence type="ECO:0000256" key="3">
    <source>
        <dbReference type="ARBA" id="ARBA00001956"/>
    </source>
</evidence>
<dbReference type="FunFam" id="1.10.1240.10:FF:000001">
    <property type="entry name" value="Methionine synthase"/>
    <property type="match status" value="1"/>
</dbReference>
<comment type="catalytic activity">
    <reaction evidence="1 21">
        <text>(6S)-5-methyl-5,6,7,8-tetrahydrofolate + L-homocysteine = (6S)-5,6,7,8-tetrahydrofolate + L-methionine</text>
        <dbReference type="Rhea" id="RHEA:11172"/>
        <dbReference type="ChEBI" id="CHEBI:18608"/>
        <dbReference type="ChEBI" id="CHEBI:57453"/>
        <dbReference type="ChEBI" id="CHEBI:57844"/>
        <dbReference type="ChEBI" id="CHEBI:58199"/>
        <dbReference type="EC" id="2.1.1.13"/>
    </reaction>
</comment>
<comment type="caution">
    <text evidence="30">The sequence shown here is derived from an EMBL/GenBank/DDBJ whole genome shotgun (WGS) entry which is preliminary data.</text>
</comment>
<evidence type="ECO:0000256" key="8">
    <source>
        <dbReference type="ARBA" id="ARBA00022603"/>
    </source>
</evidence>
<feature type="domain" description="B12-binding N-terminal" evidence="29">
    <location>
        <begin position="661"/>
        <end position="755"/>
    </location>
</feature>
<gene>
    <name evidence="30" type="primary">metH</name>
    <name evidence="30" type="ORF">IAC68_05420</name>
</gene>
<dbReference type="PROSITE" id="PS50970">
    <property type="entry name" value="HCY"/>
    <property type="match status" value="1"/>
</dbReference>
<evidence type="ECO:0000256" key="4">
    <source>
        <dbReference type="ARBA" id="ARBA00005178"/>
    </source>
</evidence>
<feature type="binding site" evidence="23">
    <location>
        <begin position="771"/>
        <end position="775"/>
    </location>
    <ligand>
        <name>methylcob(III)alamin</name>
        <dbReference type="ChEBI" id="CHEBI:28115"/>
    </ligand>
</feature>
<feature type="binding site" evidence="22 24">
    <location>
        <position position="302"/>
    </location>
    <ligand>
        <name>Zn(2+)</name>
        <dbReference type="ChEBI" id="CHEBI:29105"/>
    </ligand>
</feature>
<dbReference type="InterPro" id="IPR003759">
    <property type="entry name" value="Cbl-bd_cap"/>
</dbReference>
<keyword evidence="10 21" id="KW-0846">Cobalamin</keyword>
<dbReference type="GO" id="GO:0046653">
    <property type="term" value="P:tetrahydrofolate metabolic process"/>
    <property type="evidence" value="ECO:0007669"/>
    <property type="project" value="TreeGrafter"/>
</dbReference>
<dbReference type="NCBIfam" id="TIGR02082">
    <property type="entry name" value="metH"/>
    <property type="match status" value="1"/>
</dbReference>
<dbReference type="PANTHER" id="PTHR45833:SF1">
    <property type="entry name" value="METHIONINE SYNTHASE"/>
    <property type="match status" value="1"/>
</dbReference>
<feature type="domain" description="B12-binding" evidence="28">
    <location>
        <begin position="761"/>
        <end position="910"/>
    </location>
</feature>
<keyword evidence="9 21" id="KW-0028">Amino-acid biosynthesis</keyword>
<dbReference type="GO" id="GO:0032259">
    <property type="term" value="P:methylation"/>
    <property type="evidence" value="ECO:0007669"/>
    <property type="project" value="UniProtKB-KW"/>
</dbReference>
<proteinExistence type="inferred from homology"/>
<comment type="cofactor">
    <cofactor evidence="3 21 22">
        <name>methylcob(III)alamin</name>
        <dbReference type="ChEBI" id="CHEBI:28115"/>
    </cofactor>
</comment>
<name>A0A9D9GYE2_9BACT</name>
<organism evidence="30 31">
    <name type="scientific">Candidatus Egerieousia excrementavium</name>
    <dbReference type="NCBI Taxonomy" id="2840778"/>
    <lineage>
        <taxon>Bacteria</taxon>
        <taxon>Pseudomonadati</taxon>
        <taxon>Bacteroidota</taxon>
        <taxon>Bacteroidia</taxon>
        <taxon>Bacteroidales</taxon>
        <taxon>Candidatus Egerieousia</taxon>
    </lineage>
</organism>
<evidence type="ECO:0000259" key="27">
    <source>
        <dbReference type="PROSITE" id="PS50974"/>
    </source>
</evidence>
<feature type="binding site" description="axial binding residue" evidence="22">
    <location>
        <position position="774"/>
    </location>
    <ligand>
        <name>methylcob(III)alamin</name>
        <dbReference type="ChEBI" id="CHEBI:28115"/>
    </ligand>
    <ligandPart>
        <name>Co</name>
        <dbReference type="ChEBI" id="CHEBI:27638"/>
    </ligandPart>
</feature>
<feature type="binding site" evidence="23">
    <location>
        <position position="819"/>
    </location>
    <ligand>
        <name>methylcob(III)alamin</name>
        <dbReference type="ChEBI" id="CHEBI:28115"/>
    </ligand>
</feature>
<dbReference type="InterPro" id="IPR004223">
    <property type="entry name" value="VitB12-dep_Met_synth_activ_dom"/>
</dbReference>
<evidence type="ECO:0000256" key="19">
    <source>
        <dbReference type="ARBA" id="ARBA00031040"/>
    </source>
</evidence>
<comment type="cofactor">
    <cofactor evidence="2 21 24">
        <name>Zn(2+)</name>
        <dbReference type="ChEBI" id="CHEBI:29105"/>
    </cofactor>
</comment>
<dbReference type="InterPro" id="IPR036594">
    <property type="entry name" value="Meth_synthase_dom"/>
</dbReference>
<evidence type="ECO:0000259" key="25">
    <source>
        <dbReference type="PROSITE" id="PS50970"/>
    </source>
</evidence>
<dbReference type="SUPFAM" id="SSF82282">
    <property type="entry name" value="Homocysteine S-methyltransferase"/>
    <property type="match status" value="1"/>
</dbReference>
<dbReference type="Proteomes" id="UP000823635">
    <property type="component" value="Unassembled WGS sequence"/>
</dbReference>
<comment type="pathway">
    <text evidence="4 21">Amino-acid biosynthesis; L-methionine biosynthesis via de novo pathway; L-methionine from L-homocysteine (MetH route): step 1/1.</text>
</comment>
<evidence type="ECO:0000259" key="28">
    <source>
        <dbReference type="PROSITE" id="PS51332"/>
    </source>
</evidence>
<dbReference type="SUPFAM" id="SSF47644">
    <property type="entry name" value="Methionine synthase domain"/>
    <property type="match status" value="1"/>
</dbReference>
<evidence type="ECO:0000256" key="24">
    <source>
        <dbReference type="PROSITE-ProRule" id="PRU00333"/>
    </source>
</evidence>
<dbReference type="Gene3D" id="1.10.1240.10">
    <property type="entry name" value="Methionine synthase domain"/>
    <property type="match status" value="1"/>
</dbReference>
<dbReference type="EC" id="2.1.1.13" evidence="6 20"/>
<dbReference type="GO" id="GO:0050667">
    <property type="term" value="P:homocysteine metabolic process"/>
    <property type="evidence" value="ECO:0007669"/>
    <property type="project" value="TreeGrafter"/>
</dbReference>
<evidence type="ECO:0000256" key="12">
    <source>
        <dbReference type="ARBA" id="ARBA00022691"/>
    </source>
</evidence>
<dbReference type="Pfam" id="PF02310">
    <property type="entry name" value="B12-binding"/>
    <property type="match status" value="1"/>
</dbReference>
<dbReference type="InterPro" id="IPR050554">
    <property type="entry name" value="Met_Synthase/Corrinoid"/>
</dbReference>
<evidence type="ECO:0000256" key="14">
    <source>
        <dbReference type="ARBA" id="ARBA00022737"/>
    </source>
</evidence>
<feature type="binding site" evidence="23">
    <location>
        <position position="823"/>
    </location>
    <ligand>
        <name>methylcob(III)alamin</name>
        <dbReference type="ChEBI" id="CHEBI:28115"/>
    </ligand>
</feature>
<dbReference type="InterPro" id="IPR011005">
    <property type="entry name" value="Dihydropteroate_synth-like_sf"/>
</dbReference>
<feature type="binding site" evidence="23">
    <location>
        <begin position="1194"/>
        <end position="1195"/>
    </location>
    <ligand>
        <name>S-adenosyl-L-methionine</name>
        <dbReference type="ChEBI" id="CHEBI:59789"/>
    </ligand>
</feature>
<evidence type="ECO:0000313" key="30">
    <source>
        <dbReference type="EMBL" id="MBO8429349.1"/>
    </source>
</evidence>
<evidence type="ECO:0000259" key="29">
    <source>
        <dbReference type="PROSITE" id="PS51337"/>
    </source>
</evidence>
<evidence type="ECO:0000313" key="31">
    <source>
        <dbReference type="Proteomes" id="UP000823635"/>
    </source>
</evidence>
<dbReference type="PROSITE" id="PS50972">
    <property type="entry name" value="PTERIN_BINDING"/>
    <property type="match status" value="1"/>
</dbReference>
<dbReference type="Gene3D" id="1.10.288.10">
    <property type="entry name" value="Cobalamin-dependent Methionine Synthase, domain 2"/>
    <property type="match status" value="1"/>
</dbReference>
<dbReference type="Pfam" id="PF02607">
    <property type="entry name" value="B12-binding_2"/>
    <property type="match status" value="1"/>
</dbReference>
<dbReference type="Gene3D" id="3.20.20.330">
    <property type="entry name" value="Homocysteine-binding-like domain"/>
    <property type="match status" value="1"/>
</dbReference>
<dbReference type="FunFam" id="3.20.20.330:FF:000001">
    <property type="entry name" value="Methionine synthase"/>
    <property type="match status" value="1"/>
</dbReference>
<dbReference type="AlphaFoldDB" id="A0A9D9GYE2"/>
<evidence type="ECO:0000256" key="23">
    <source>
        <dbReference type="PIRSR" id="PIRSR000381-2"/>
    </source>
</evidence>
<comment type="function">
    <text evidence="18 21">Catalyzes the transfer of a methyl group from methyl-cobalamin to homocysteine, yielding enzyme-bound cob(I)alamin and methionine. Subsequently, remethylates the cofactor using methyltetrahydrofolate.</text>
</comment>
<dbReference type="GO" id="GO:0008705">
    <property type="term" value="F:methionine synthase activity"/>
    <property type="evidence" value="ECO:0007669"/>
    <property type="project" value="UniProtKB-UniRule"/>
</dbReference>
<evidence type="ECO:0000256" key="18">
    <source>
        <dbReference type="ARBA" id="ARBA00025552"/>
    </source>
</evidence>
<evidence type="ECO:0000256" key="22">
    <source>
        <dbReference type="PIRSR" id="PIRSR000381-1"/>
    </source>
</evidence>
<reference evidence="30" key="1">
    <citation type="submission" date="2020-10" db="EMBL/GenBank/DDBJ databases">
        <authorList>
            <person name="Gilroy R."/>
        </authorList>
    </citation>
    <scope>NUCLEOTIDE SEQUENCE</scope>
    <source>
        <strain evidence="30">15467</strain>
    </source>
</reference>
<dbReference type="EMBL" id="JADINB010000123">
    <property type="protein sequence ID" value="MBO8429349.1"/>
    <property type="molecule type" value="Genomic_DNA"/>
</dbReference>
<dbReference type="SMART" id="SM01018">
    <property type="entry name" value="B12-binding_2"/>
    <property type="match status" value="1"/>
</dbReference>
<dbReference type="SUPFAM" id="SSF56507">
    <property type="entry name" value="Methionine synthase activation domain-like"/>
    <property type="match status" value="1"/>
</dbReference>